<dbReference type="Proteomes" id="UP001266305">
    <property type="component" value="Unassembled WGS sequence"/>
</dbReference>
<feature type="region of interest" description="Disordered" evidence="1">
    <location>
        <begin position="63"/>
        <end position="89"/>
    </location>
</feature>
<comment type="caution">
    <text evidence="2">The sequence shown here is derived from an EMBL/GenBank/DDBJ whole genome shotgun (WGS) entry which is preliminary data.</text>
</comment>
<evidence type="ECO:0000256" key="1">
    <source>
        <dbReference type="SAM" id="MobiDB-lite"/>
    </source>
</evidence>
<dbReference type="EMBL" id="JASSZA010000021">
    <property type="protein sequence ID" value="KAK2085756.1"/>
    <property type="molecule type" value="Genomic_DNA"/>
</dbReference>
<organism evidence="2 3">
    <name type="scientific">Saguinus oedipus</name>
    <name type="common">Cotton-top tamarin</name>
    <name type="synonym">Oedipomidas oedipus</name>
    <dbReference type="NCBI Taxonomy" id="9490"/>
    <lineage>
        <taxon>Eukaryota</taxon>
        <taxon>Metazoa</taxon>
        <taxon>Chordata</taxon>
        <taxon>Craniata</taxon>
        <taxon>Vertebrata</taxon>
        <taxon>Euteleostomi</taxon>
        <taxon>Mammalia</taxon>
        <taxon>Eutheria</taxon>
        <taxon>Euarchontoglires</taxon>
        <taxon>Primates</taxon>
        <taxon>Haplorrhini</taxon>
        <taxon>Platyrrhini</taxon>
        <taxon>Cebidae</taxon>
        <taxon>Callitrichinae</taxon>
        <taxon>Saguinus</taxon>
    </lineage>
</organism>
<reference evidence="2 3" key="1">
    <citation type="submission" date="2023-05" db="EMBL/GenBank/DDBJ databases">
        <title>B98-5 Cell Line De Novo Hybrid Assembly: An Optical Mapping Approach.</title>
        <authorList>
            <person name="Kananen K."/>
            <person name="Auerbach J.A."/>
            <person name="Kautto E."/>
            <person name="Blachly J.S."/>
        </authorList>
    </citation>
    <scope>NUCLEOTIDE SEQUENCE [LARGE SCALE GENOMIC DNA]</scope>
    <source>
        <strain evidence="2">B95-8</strain>
        <tissue evidence="2">Cell line</tissue>
    </source>
</reference>
<name>A0ABQ9TLW3_SAGOE</name>
<accession>A0ABQ9TLW3</accession>
<gene>
    <name evidence="2" type="ORF">P7K49_037056</name>
</gene>
<sequence>MVSQSPAHCCTDALPRHTPLIGFWPPILPLRTWIMGCSTGATAGDCLESSYFKEKPLPCEPELMPTFPHHRNKRAAPATSEGQSKRCKP</sequence>
<evidence type="ECO:0000313" key="2">
    <source>
        <dbReference type="EMBL" id="KAK2085756.1"/>
    </source>
</evidence>
<proteinExistence type="predicted"/>
<protein>
    <submittedName>
        <fullName evidence="2">Uncharacterized protein</fullName>
    </submittedName>
</protein>
<evidence type="ECO:0000313" key="3">
    <source>
        <dbReference type="Proteomes" id="UP001266305"/>
    </source>
</evidence>
<keyword evidence="3" id="KW-1185">Reference proteome</keyword>